<gene>
    <name evidence="7" type="ORF">HNR39_001803</name>
</gene>
<evidence type="ECO:0000256" key="3">
    <source>
        <dbReference type="PROSITE-ProRule" id="PRU00110"/>
    </source>
</evidence>
<dbReference type="InterPro" id="IPR011006">
    <property type="entry name" value="CheY-like_superfamily"/>
</dbReference>
<dbReference type="Gene3D" id="1.20.120.160">
    <property type="entry name" value="HPT domain"/>
    <property type="match status" value="1"/>
</dbReference>
<dbReference type="PROSITE" id="PS50110">
    <property type="entry name" value="RESPONSE_REGULATORY"/>
    <property type="match status" value="1"/>
</dbReference>
<feature type="modified residue" description="4-aspartylphosphate" evidence="4">
    <location>
        <position position="88"/>
    </location>
</feature>
<evidence type="ECO:0000313" key="8">
    <source>
        <dbReference type="Proteomes" id="UP000571084"/>
    </source>
</evidence>
<feature type="domain" description="Response regulatory" evidence="5">
    <location>
        <begin position="39"/>
        <end position="157"/>
    </location>
</feature>
<dbReference type="EMBL" id="JACHHQ010000003">
    <property type="protein sequence ID" value="MBB5199971.1"/>
    <property type="molecule type" value="Genomic_DNA"/>
</dbReference>
<dbReference type="Pfam" id="PF01627">
    <property type="entry name" value="Hpt"/>
    <property type="match status" value="1"/>
</dbReference>
<dbReference type="SUPFAM" id="SSF47226">
    <property type="entry name" value="Histidine-containing phosphotransfer domain, HPT domain"/>
    <property type="match status" value="1"/>
</dbReference>
<dbReference type="PANTHER" id="PTHR45339:SF6">
    <property type="entry name" value="SENSORY HISTIDINE PROTEIN KINASE"/>
    <property type="match status" value="1"/>
</dbReference>
<accession>A0A840RTP6</accession>
<protein>
    <submittedName>
        <fullName evidence="7">CheY-like chemotaxis protein</fullName>
    </submittedName>
</protein>
<dbReference type="PANTHER" id="PTHR45339">
    <property type="entry name" value="HYBRID SIGNAL TRANSDUCTION HISTIDINE KINASE J"/>
    <property type="match status" value="1"/>
</dbReference>
<evidence type="ECO:0000256" key="4">
    <source>
        <dbReference type="PROSITE-ProRule" id="PRU00169"/>
    </source>
</evidence>
<sequence length="327" mass="36335">MSYFIQTAIPVCNVIHQQSNPYGQVPPDAIFTERKSRFSVLVVDDHAINLFSIKRQLEALDCDVVEASDGDAALALIAKRSFSLILLDCYMPGKDGYQIAQEVRKAESKGRHRTPLVAISAATDAHHLQRCVDAGMSAVLKKPLRSEDLNALIIKIKRTDKRRLKKPDLRCATMETFRISGRAARAEIIMGHTTRDFSEMAKSEVGSVLHNCTDVMSSPISANPVTENNAIDPQIIALFRASVKHDLDRIGQALASNDHALIAARVHRLKGAAMVLRISMIVVAIEKFENFLQIDQGPHLIYRYQAYRRLRAEIARGWKKLALTAGG</sequence>
<name>A0A840RTP6_9BURK</name>
<dbReference type="SUPFAM" id="SSF52172">
    <property type="entry name" value="CheY-like"/>
    <property type="match status" value="1"/>
</dbReference>
<evidence type="ECO:0000313" key="7">
    <source>
        <dbReference type="EMBL" id="MBB5199971.1"/>
    </source>
</evidence>
<dbReference type="Gene3D" id="3.40.50.2300">
    <property type="match status" value="1"/>
</dbReference>
<evidence type="ECO:0000256" key="1">
    <source>
        <dbReference type="ARBA" id="ARBA00022553"/>
    </source>
</evidence>
<reference evidence="7 8" key="1">
    <citation type="submission" date="2020-08" db="EMBL/GenBank/DDBJ databases">
        <title>Genomic Encyclopedia of Type Strains, Phase IV (KMG-IV): sequencing the most valuable type-strain genomes for metagenomic binning, comparative biology and taxonomic classification.</title>
        <authorList>
            <person name="Goeker M."/>
        </authorList>
    </citation>
    <scope>NUCLEOTIDE SEQUENCE [LARGE SCALE GENOMIC DNA]</scope>
    <source>
        <strain evidence="7 8">DSM 23240</strain>
    </source>
</reference>
<dbReference type="RefSeq" id="WP_168056314.1">
    <property type="nucleotide sequence ID" value="NZ_JAAOZT010000009.1"/>
</dbReference>
<feature type="modified residue" description="Phosphohistidine" evidence="3">
    <location>
        <position position="267"/>
    </location>
</feature>
<dbReference type="Proteomes" id="UP000571084">
    <property type="component" value="Unassembled WGS sequence"/>
</dbReference>
<feature type="domain" description="HPt" evidence="6">
    <location>
        <begin position="228"/>
        <end position="318"/>
    </location>
</feature>
<dbReference type="InterPro" id="IPR036641">
    <property type="entry name" value="HPT_dom_sf"/>
</dbReference>
<dbReference type="AlphaFoldDB" id="A0A840RTP6"/>
<dbReference type="InterPro" id="IPR001789">
    <property type="entry name" value="Sig_transdc_resp-reg_receiver"/>
</dbReference>
<dbReference type="GO" id="GO:0005886">
    <property type="term" value="C:plasma membrane"/>
    <property type="evidence" value="ECO:0007669"/>
    <property type="project" value="UniProtKB-SubCell"/>
</dbReference>
<dbReference type="InterPro" id="IPR008207">
    <property type="entry name" value="Sig_transdc_His_kin_Hpt_dom"/>
</dbReference>
<dbReference type="GO" id="GO:0004672">
    <property type="term" value="F:protein kinase activity"/>
    <property type="evidence" value="ECO:0007669"/>
    <property type="project" value="UniProtKB-ARBA"/>
</dbReference>
<evidence type="ECO:0000256" key="2">
    <source>
        <dbReference type="ARBA" id="ARBA00023012"/>
    </source>
</evidence>
<dbReference type="CDD" id="cd17546">
    <property type="entry name" value="REC_hyHK_CKI1_RcsC-like"/>
    <property type="match status" value="1"/>
</dbReference>
<dbReference type="SMART" id="SM00448">
    <property type="entry name" value="REC"/>
    <property type="match status" value="1"/>
</dbReference>
<proteinExistence type="predicted"/>
<keyword evidence="2" id="KW-0902">Two-component regulatory system</keyword>
<comment type="caution">
    <text evidence="7">The sequence shown here is derived from an EMBL/GenBank/DDBJ whole genome shotgun (WGS) entry which is preliminary data.</text>
</comment>
<dbReference type="GO" id="GO:0005524">
    <property type="term" value="F:ATP binding"/>
    <property type="evidence" value="ECO:0007669"/>
    <property type="project" value="UniProtKB-KW"/>
</dbReference>
<keyword evidence="1 4" id="KW-0597">Phosphoprotein</keyword>
<dbReference type="Pfam" id="PF00072">
    <property type="entry name" value="Response_reg"/>
    <property type="match status" value="1"/>
</dbReference>
<organism evidence="7 8">
    <name type="scientific">Glaciimonas immobilis</name>
    <dbReference type="NCBI Taxonomy" id="728004"/>
    <lineage>
        <taxon>Bacteria</taxon>
        <taxon>Pseudomonadati</taxon>
        <taxon>Pseudomonadota</taxon>
        <taxon>Betaproteobacteria</taxon>
        <taxon>Burkholderiales</taxon>
        <taxon>Oxalobacteraceae</taxon>
        <taxon>Glaciimonas</taxon>
    </lineage>
</organism>
<dbReference type="PROSITE" id="PS50894">
    <property type="entry name" value="HPT"/>
    <property type="match status" value="1"/>
</dbReference>
<evidence type="ECO:0000259" key="6">
    <source>
        <dbReference type="PROSITE" id="PS50894"/>
    </source>
</evidence>
<dbReference type="GO" id="GO:0000160">
    <property type="term" value="P:phosphorelay signal transduction system"/>
    <property type="evidence" value="ECO:0007669"/>
    <property type="project" value="UniProtKB-KW"/>
</dbReference>
<evidence type="ECO:0000259" key="5">
    <source>
        <dbReference type="PROSITE" id="PS50110"/>
    </source>
</evidence>
<keyword evidence="8" id="KW-1185">Reference proteome</keyword>